<dbReference type="Pfam" id="PF13280">
    <property type="entry name" value="WYL"/>
    <property type="match status" value="1"/>
</dbReference>
<dbReference type="EMBL" id="CP017076">
    <property type="protein sequence ID" value="AOR79869.1"/>
    <property type="molecule type" value="Genomic_DNA"/>
</dbReference>
<gene>
    <name evidence="3" type="ORF">BES08_24245</name>
</gene>
<dbReference type="AlphaFoldDB" id="A0A1D8ACP8"/>
<dbReference type="SUPFAM" id="SSF46785">
    <property type="entry name" value="Winged helix' DNA-binding domain"/>
    <property type="match status" value="1"/>
</dbReference>
<dbReference type="RefSeq" id="WP_051586899.1">
    <property type="nucleotide sequence ID" value="NZ_CP017076.1"/>
</dbReference>
<dbReference type="Pfam" id="PF08279">
    <property type="entry name" value="HTH_11"/>
    <property type="match status" value="1"/>
</dbReference>
<geneLocation type="plasmid" evidence="3 4">
    <name>pSA1</name>
</geneLocation>
<organism evidence="3 4">
    <name type="scientific">Novosphingobium resinovorum</name>
    <dbReference type="NCBI Taxonomy" id="158500"/>
    <lineage>
        <taxon>Bacteria</taxon>
        <taxon>Pseudomonadati</taxon>
        <taxon>Pseudomonadota</taxon>
        <taxon>Alphaproteobacteria</taxon>
        <taxon>Sphingomonadales</taxon>
        <taxon>Sphingomonadaceae</taxon>
        <taxon>Novosphingobium</taxon>
    </lineage>
</organism>
<dbReference type="InterPro" id="IPR036390">
    <property type="entry name" value="WH_DNA-bd_sf"/>
</dbReference>
<dbReference type="InterPro" id="IPR051534">
    <property type="entry name" value="CBASS_pafABC_assoc_protein"/>
</dbReference>
<evidence type="ECO:0000259" key="2">
    <source>
        <dbReference type="Pfam" id="PF13280"/>
    </source>
</evidence>
<feature type="domain" description="WYL" evidence="2">
    <location>
        <begin position="138"/>
        <end position="204"/>
    </location>
</feature>
<evidence type="ECO:0000259" key="1">
    <source>
        <dbReference type="Pfam" id="PF08279"/>
    </source>
</evidence>
<dbReference type="KEGG" id="nre:BES08_24245"/>
<keyword evidence="3" id="KW-0614">Plasmid</keyword>
<protein>
    <submittedName>
        <fullName evidence="3">Transcriptional regulator</fullName>
    </submittedName>
</protein>
<dbReference type="InterPro" id="IPR013196">
    <property type="entry name" value="HTH_11"/>
</dbReference>
<dbReference type="PANTHER" id="PTHR34580">
    <property type="match status" value="1"/>
</dbReference>
<keyword evidence="4" id="KW-1185">Reference proteome</keyword>
<proteinExistence type="predicted"/>
<dbReference type="PANTHER" id="PTHR34580:SF3">
    <property type="entry name" value="PROTEIN PAFB"/>
    <property type="match status" value="1"/>
</dbReference>
<evidence type="ECO:0000313" key="3">
    <source>
        <dbReference type="EMBL" id="AOR79869.1"/>
    </source>
</evidence>
<dbReference type="InterPro" id="IPR036388">
    <property type="entry name" value="WH-like_DNA-bd_sf"/>
</dbReference>
<accession>A0A1D8ACP8</accession>
<dbReference type="InterPro" id="IPR026881">
    <property type="entry name" value="WYL_dom"/>
</dbReference>
<dbReference type="OrthoDB" id="9807255at2"/>
<feature type="domain" description="Helix-turn-helix type 11" evidence="1">
    <location>
        <begin position="6"/>
        <end position="60"/>
    </location>
</feature>
<evidence type="ECO:0000313" key="4">
    <source>
        <dbReference type="Proteomes" id="UP000094626"/>
    </source>
</evidence>
<dbReference type="PROSITE" id="PS52050">
    <property type="entry name" value="WYL"/>
    <property type="match status" value="1"/>
</dbReference>
<dbReference type="Gene3D" id="1.10.10.10">
    <property type="entry name" value="Winged helix-like DNA-binding domain superfamily/Winged helix DNA-binding domain"/>
    <property type="match status" value="1"/>
</dbReference>
<dbReference type="Proteomes" id="UP000094626">
    <property type="component" value="Plasmid pSA1"/>
</dbReference>
<sequence length="244" mass="27351">MPRSDRLLRLLHAMRTMAGPLTAARLAEETGVSPRSLYRDIDALRSAGARIEGARGYGYRLLEDPALPPQMLDRDEIEVLALGLAEVRAWGDPALARAADSVLAKIAATLPDERERQLLHAIAQVFRPEPRYAAPLDLAPLRAACWQEQAVDIRYVDGDGAMSDRTILPLALFYTETCVTALSWCCLREDFRMFRTDRMADIRVNGTSFRPRRVPLLRDYLAQLQARHRARDDRGSNPASVTVN</sequence>
<reference evidence="4" key="1">
    <citation type="journal article" date="2017" name="J. Biotechnol.">
        <title>Complete genome sequence of Novosphingobium resinovorum SA1, a versatile xenobiotic-degrading bacterium capable of utilizing sulfanilic acid.</title>
        <authorList>
            <person name="Hegedus B."/>
            <person name="Kos P.B."/>
            <person name="Balint B."/>
            <person name="Maroti G."/>
            <person name="Gan H.M."/>
            <person name="Perei K."/>
            <person name="Rakhely G."/>
        </authorList>
    </citation>
    <scope>NUCLEOTIDE SEQUENCE [LARGE SCALE GENOMIC DNA]</scope>
    <source>
        <strain evidence="4">SA1</strain>
    </source>
</reference>
<name>A0A1D8ACP8_9SPHN</name>